<evidence type="ECO:0000313" key="2">
    <source>
        <dbReference type="EMBL" id="WAU08125.1"/>
    </source>
</evidence>
<gene>
    <name evidence="2" type="ORF">STRNI_006804</name>
</gene>
<dbReference type="InterPro" id="IPR000835">
    <property type="entry name" value="HTH_MarR-typ"/>
</dbReference>
<accession>A0ABY7JAT0</accession>
<dbReference type="GeneID" id="301335948"/>
<keyword evidence="3" id="KW-1185">Reference proteome</keyword>
<dbReference type="Pfam" id="PF12802">
    <property type="entry name" value="MarR_2"/>
    <property type="match status" value="1"/>
</dbReference>
<evidence type="ECO:0000259" key="1">
    <source>
        <dbReference type="SMART" id="SM00347"/>
    </source>
</evidence>
<name>A0ABY7JAT0_STRNI</name>
<protein>
    <submittedName>
        <fullName evidence="2">MarR family winged helix-turn-helix transcriptional regulator</fullName>
    </submittedName>
</protein>
<dbReference type="RefSeq" id="WP_274734352.1">
    <property type="nucleotide sequence ID" value="NZ_CP114203.1"/>
</dbReference>
<dbReference type="SMART" id="SM00347">
    <property type="entry name" value="HTH_MARR"/>
    <property type="match status" value="1"/>
</dbReference>
<evidence type="ECO:0000313" key="3">
    <source>
        <dbReference type="Proteomes" id="UP001210169"/>
    </source>
</evidence>
<dbReference type="SUPFAM" id="SSF46785">
    <property type="entry name" value="Winged helix' DNA-binding domain"/>
    <property type="match status" value="1"/>
</dbReference>
<dbReference type="PANTHER" id="PTHR33164">
    <property type="entry name" value="TRANSCRIPTIONAL REGULATOR, MARR FAMILY"/>
    <property type="match status" value="1"/>
</dbReference>
<dbReference type="Gene3D" id="1.10.10.10">
    <property type="entry name" value="Winged helix-like DNA-binding domain superfamily/Winged helix DNA-binding domain"/>
    <property type="match status" value="1"/>
</dbReference>
<reference evidence="2 3" key="1">
    <citation type="submission" date="2022-12" db="EMBL/GenBank/DDBJ databases">
        <authorList>
            <person name="Ruckert C."/>
            <person name="Busche T."/>
            <person name="Kalinowski J."/>
            <person name="Wittmann C."/>
        </authorList>
    </citation>
    <scope>NUCLEOTIDE SEQUENCE [LARGE SCALE GENOMIC DNA]</scope>
    <source>
        <strain evidence="2 3">DSM 40276</strain>
    </source>
</reference>
<organism evidence="2 3">
    <name type="scientific">Streptomyces nigrescens</name>
    <dbReference type="NCBI Taxonomy" id="1920"/>
    <lineage>
        <taxon>Bacteria</taxon>
        <taxon>Bacillati</taxon>
        <taxon>Actinomycetota</taxon>
        <taxon>Actinomycetes</taxon>
        <taxon>Kitasatosporales</taxon>
        <taxon>Streptomycetaceae</taxon>
        <taxon>Streptomyces</taxon>
    </lineage>
</organism>
<dbReference type="PANTHER" id="PTHR33164:SF57">
    <property type="entry name" value="MARR-FAMILY TRANSCRIPTIONAL REGULATOR"/>
    <property type="match status" value="1"/>
</dbReference>
<sequence>MRERVRMREAERDGAADAKEAEVAAIERAMVALRRSAARRTLARRAARQGGGPVPEGAAFDVLDVVEAAEERGEPAGVREVADALRVDQPRASKLVAAAVQAGHLRREADQADGRRTLLAVTPAGRELLEAAHAFRRSVVARVTRDWPAAERAAFARLFTRFMDDFGAANGPSGED</sequence>
<proteinExistence type="predicted"/>
<dbReference type="InterPro" id="IPR039422">
    <property type="entry name" value="MarR/SlyA-like"/>
</dbReference>
<dbReference type="InterPro" id="IPR036390">
    <property type="entry name" value="WH_DNA-bd_sf"/>
</dbReference>
<feature type="domain" description="HTH marR-type" evidence="1">
    <location>
        <begin position="55"/>
        <end position="152"/>
    </location>
</feature>
<dbReference type="Proteomes" id="UP001210169">
    <property type="component" value="Chromosome"/>
</dbReference>
<dbReference type="EMBL" id="CP114203">
    <property type="protein sequence ID" value="WAU08125.1"/>
    <property type="molecule type" value="Genomic_DNA"/>
</dbReference>
<dbReference type="InterPro" id="IPR036388">
    <property type="entry name" value="WH-like_DNA-bd_sf"/>
</dbReference>